<proteinExistence type="predicted"/>
<dbReference type="InterPro" id="IPR016047">
    <property type="entry name" value="M23ase_b-sheet_dom"/>
</dbReference>
<dbReference type="Gene3D" id="2.70.70.10">
    <property type="entry name" value="Glucose Permease (Domain IIA)"/>
    <property type="match status" value="1"/>
</dbReference>
<dbReference type="AlphaFoldDB" id="A0A2T5FZS3"/>
<accession>A0A2T5FZS3</accession>
<dbReference type="PANTHER" id="PTHR21666:SF270">
    <property type="entry name" value="MUREIN HYDROLASE ACTIVATOR ENVC"/>
    <property type="match status" value="1"/>
</dbReference>
<dbReference type="InterPro" id="IPR011055">
    <property type="entry name" value="Dup_hybrid_motif"/>
</dbReference>
<dbReference type="OrthoDB" id="5489603at2"/>
<dbReference type="GO" id="GO:0004222">
    <property type="term" value="F:metalloendopeptidase activity"/>
    <property type="evidence" value="ECO:0007669"/>
    <property type="project" value="TreeGrafter"/>
</dbReference>
<comment type="caution">
    <text evidence="2">The sequence shown here is derived from an EMBL/GenBank/DDBJ whole genome shotgun (WGS) entry which is preliminary data.</text>
</comment>
<feature type="domain" description="M23ase beta-sheet core" evidence="1">
    <location>
        <begin position="221"/>
        <end position="312"/>
    </location>
</feature>
<dbReference type="SUPFAM" id="SSF51261">
    <property type="entry name" value="Duplicated hybrid motif"/>
    <property type="match status" value="1"/>
</dbReference>
<organism evidence="2 3">
    <name type="scientific">Sphingomonas oleivorans</name>
    <dbReference type="NCBI Taxonomy" id="1735121"/>
    <lineage>
        <taxon>Bacteria</taxon>
        <taxon>Pseudomonadati</taxon>
        <taxon>Pseudomonadota</taxon>
        <taxon>Alphaproteobacteria</taxon>
        <taxon>Sphingomonadales</taxon>
        <taxon>Sphingomonadaceae</taxon>
        <taxon>Sphingomonas</taxon>
    </lineage>
</organism>
<sequence length="373" mass="39103">MKWVAGILLEVAAASTASTARGGEQPVHALDIRLPQPPTLAVIDGRKILRYELYLTNHARNALRLTEIEVIDAVSDRAVATLDAAAIAKTVVRIGRTGEDSALLAPGDSAMAYIDLTISGGKVPDGLRHRVTIKGAAADHRILTGAIPVATDAGPLLAAPLRGGPWVALYDPAMTNGHRRVIYAIDGRARVPGRYAIDWMAAKGFDALSAGESAVSPDGVGADVLAVADGIVRTVKDGFPTHGKVPSSNGVEEETGNMVVLDIGGGRFAFYEHLAQNIPVRPGQRVRRGATIGQVGASGHVTAAHLHFHIADGYAPLSAEGMPYRFAQGEVVGAYASIDAFVKALSWRASSSSPIAGELPEPVAVMMFPPRTR</sequence>
<dbReference type="EMBL" id="NWBU01000005">
    <property type="protein sequence ID" value="PTQ12188.1"/>
    <property type="molecule type" value="Genomic_DNA"/>
</dbReference>
<keyword evidence="3" id="KW-1185">Reference proteome</keyword>
<protein>
    <recommendedName>
        <fullName evidence="1">M23ase beta-sheet core domain-containing protein</fullName>
    </recommendedName>
</protein>
<evidence type="ECO:0000313" key="2">
    <source>
        <dbReference type="EMBL" id="PTQ12188.1"/>
    </source>
</evidence>
<dbReference type="InterPro" id="IPR050570">
    <property type="entry name" value="Cell_wall_metabolism_enzyme"/>
</dbReference>
<dbReference type="PANTHER" id="PTHR21666">
    <property type="entry name" value="PEPTIDASE-RELATED"/>
    <property type="match status" value="1"/>
</dbReference>
<dbReference type="Pfam" id="PF01551">
    <property type="entry name" value="Peptidase_M23"/>
    <property type="match status" value="1"/>
</dbReference>
<dbReference type="CDD" id="cd12797">
    <property type="entry name" value="M23_peptidase"/>
    <property type="match status" value="1"/>
</dbReference>
<reference evidence="2 3" key="1">
    <citation type="submission" date="2017-09" db="EMBL/GenBank/DDBJ databases">
        <title>Sphingomonas panjinensis sp.nov., isolated from oil-contaminated soil.</title>
        <authorList>
            <person name="Wang L."/>
            <person name="Chen L."/>
        </authorList>
    </citation>
    <scope>NUCLEOTIDE SEQUENCE [LARGE SCALE GENOMIC DNA]</scope>
    <source>
        <strain evidence="2 3">FW-11</strain>
    </source>
</reference>
<evidence type="ECO:0000313" key="3">
    <source>
        <dbReference type="Proteomes" id="UP000244162"/>
    </source>
</evidence>
<dbReference type="Proteomes" id="UP000244162">
    <property type="component" value="Unassembled WGS sequence"/>
</dbReference>
<gene>
    <name evidence="2" type="ORF">CLG96_06445</name>
</gene>
<name>A0A2T5FZS3_9SPHN</name>
<evidence type="ECO:0000259" key="1">
    <source>
        <dbReference type="Pfam" id="PF01551"/>
    </source>
</evidence>